<evidence type="ECO:0000256" key="1">
    <source>
        <dbReference type="SAM" id="MobiDB-lite"/>
    </source>
</evidence>
<dbReference type="KEGG" id="apln:108737353"/>
<dbReference type="GeneID" id="108737353"/>
<feature type="region of interest" description="Disordered" evidence="1">
    <location>
        <begin position="706"/>
        <end position="775"/>
    </location>
</feature>
<dbReference type="AlphaFoldDB" id="A0A1W4WP22"/>
<feature type="region of interest" description="Disordered" evidence="1">
    <location>
        <begin position="464"/>
        <end position="510"/>
    </location>
</feature>
<feature type="compositionally biased region" description="Basic and acidic residues" evidence="1">
    <location>
        <begin position="68"/>
        <end position="80"/>
    </location>
</feature>
<dbReference type="RefSeq" id="XP_018325671.1">
    <property type="nucleotide sequence ID" value="XM_018470169.1"/>
</dbReference>
<feature type="compositionally biased region" description="Basic and acidic residues" evidence="1">
    <location>
        <begin position="716"/>
        <end position="728"/>
    </location>
</feature>
<name>A0A1W4WP22_AGRPL</name>
<feature type="region of interest" description="Disordered" evidence="1">
    <location>
        <begin position="576"/>
        <end position="616"/>
    </location>
</feature>
<dbReference type="OrthoDB" id="6611181at2759"/>
<feature type="compositionally biased region" description="Low complexity" evidence="1">
    <location>
        <begin position="477"/>
        <end position="494"/>
    </location>
</feature>
<feature type="region of interest" description="Disordered" evidence="1">
    <location>
        <begin position="66"/>
        <end position="91"/>
    </location>
</feature>
<proteinExistence type="predicted"/>
<feature type="compositionally biased region" description="Polar residues" evidence="1">
    <location>
        <begin position="676"/>
        <end position="686"/>
    </location>
</feature>
<feature type="chain" id="PRO_5010695358" evidence="2">
    <location>
        <begin position="20"/>
        <end position="775"/>
    </location>
</feature>
<evidence type="ECO:0000256" key="2">
    <source>
        <dbReference type="SAM" id="SignalP"/>
    </source>
</evidence>
<feature type="compositionally biased region" description="Polar residues" evidence="1">
    <location>
        <begin position="465"/>
        <end position="476"/>
    </location>
</feature>
<feature type="region of interest" description="Disordered" evidence="1">
    <location>
        <begin position="104"/>
        <end position="134"/>
    </location>
</feature>
<feature type="compositionally biased region" description="Polar residues" evidence="1">
    <location>
        <begin position="748"/>
        <end position="767"/>
    </location>
</feature>
<feature type="region of interest" description="Disordered" evidence="1">
    <location>
        <begin position="660"/>
        <end position="686"/>
    </location>
</feature>
<sequence length="775" mass="86246">MQITLLVLVFVISIRQSVAVKKSSESLAKESSTNTSNSIKENGKDGKKLPGPAILAIEIVDPNEEDTAEVKREEKTKRTIESSLGYGRSGGVPKSPKFMYYKYSQHDIPSPSSHSKRSQKIKKGSPSSQEIDSGLPLNIQKSIEYNLGTQVSVVPSKSSGYSTSPTENSAAASSGHPSGTTLFTTVNSQGQLGTLSPHLTYQNLGANGPVVPVIILRIYTNQLASPNEAVYPNLPDSDPYAGLNNVNIMEIVQKYLRQIYQNPHGVNEASVNLHGARSMPSSSATYLPPEQPQPDPYQYQQQQYLQPQYDVSQLQQLQQQYQHPMYYADPALQMMMTPQYIQPDYSQAYSQFPYQPQPTYQQVQYSQPDYSNKYYQPQQQYHTNGQQYTTSGQQYTTDGQQYYLPPQSSQKYASAVLPTEENYPSKDHTRVIFHSNTSPESEKSASVGGTTDVANSAAVAKSPLLTGTSDTSPVTFSSPTASSKTKTSSKTPTSIVDYNYDGTKSSHQPSNEALQEYQSYSYNPQAYVQPSSDYSRQSYQPNSFKTEEYKTFVSKAYPTPEYASASYQASRLRNYHSTHSSGYQPSATYQTNNYQPSATYRSKSYQPSATYQSKNYQPTSYTAKEYQRPTYSAQIYPQSASNADEFQPVVYSSNGQQGVAYTSASHQSPSSKSKEYQPSSYSAQNGAEYTYDPKYYQQALEQYQNQYSSQVVNPEVSKHSDVEPDTREASYTYQAKSEATDQNKDDNTPNGSSRTNYYSSSGPSTKSKYIKSKQG</sequence>
<protein>
    <submittedName>
        <fullName evidence="4">Adhesive plaque matrix protein isoform X1</fullName>
    </submittedName>
</protein>
<evidence type="ECO:0000313" key="3">
    <source>
        <dbReference type="Proteomes" id="UP000192223"/>
    </source>
</evidence>
<keyword evidence="3" id="KW-1185">Reference proteome</keyword>
<dbReference type="InParanoid" id="A0A1W4WP22"/>
<feature type="region of interest" description="Disordered" evidence="1">
    <location>
        <begin position="154"/>
        <end position="180"/>
    </location>
</feature>
<dbReference type="STRING" id="224129.A0A1W4WP22"/>
<feature type="region of interest" description="Disordered" evidence="1">
    <location>
        <begin position="275"/>
        <end position="298"/>
    </location>
</feature>
<feature type="compositionally biased region" description="Basic residues" evidence="1">
    <location>
        <begin position="114"/>
        <end position="123"/>
    </location>
</feature>
<evidence type="ECO:0000313" key="4">
    <source>
        <dbReference type="RefSeq" id="XP_018325671.1"/>
    </source>
</evidence>
<organism evidence="3 4">
    <name type="scientific">Agrilus planipennis</name>
    <name type="common">Emerald ash borer</name>
    <name type="synonym">Agrilus marcopoli</name>
    <dbReference type="NCBI Taxonomy" id="224129"/>
    <lineage>
        <taxon>Eukaryota</taxon>
        <taxon>Metazoa</taxon>
        <taxon>Ecdysozoa</taxon>
        <taxon>Arthropoda</taxon>
        <taxon>Hexapoda</taxon>
        <taxon>Insecta</taxon>
        <taxon>Pterygota</taxon>
        <taxon>Neoptera</taxon>
        <taxon>Endopterygota</taxon>
        <taxon>Coleoptera</taxon>
        <taxon>Polyphaga</taxon>
        <taxon>Elateriformia</taxon>
        <taxon>Buprestoidea</taxon>
        <taxon>Buprestidae</taxon>
        <taxon>Agrilinae</taxon>
        <taxon>Agrilus</taxon>
    </lineage>
</organism>
<feature type="region of interest" description="Disordered" evidence="1">
    <location>
        <begin position="23"/>
        <end position="51"/>
    </location>
</feature>
<dbReference type="Proteomes" id="UP000192223">
    <property type="component" value="Unplaced"/>
</dbReference>
<feature type="signal peptide" evidence="2">
    <location>
        <begin position="1"/>
        <end position="19"/>
    </location>
</feature>
<reference evidence="4" key="1">
    <citation type="submission" date="2025-08" db="UniProtKB">
        <authorList>
            <consortium name="RefSeq"/>
        </authorList>
    </citation>
    <scope>IDENTIFICATION</scope>
    <source>
        <tissue evidence="4">Entire body</tissue>
    </source>
</reference>
<gene>
    <name evidence="4" type="primary">LOC108737353</name>
</gene>
<feature type="compositionally biased region" description="Basic and acidic residues" evidence="1">
    <location>
        <begin position="738"/>
        <end position="747"/>
    </location>
</feature>
<accession>A0A1W4WP22</accession>
<keyword evidence="2" id="KW-0732">Signal</keyword>